<dbReference type="Pfam" id="PF12776">
    <property type="entry name" value="Myb_DNA-bind_3"/>
    <property type="match status" value="1"/>
</dbReference>
<evidence type="ECO:0000256" key="2">
    <source>
        <dbReference type="ARBA" id="ARBA00022723"/>
    </source>
</evidence>
<dbReference type="eggNOG" id="KOG4585">
    <property type="taxonomic scope" value="Eukaryota"/>
</dbReference>
<evidence type="ECO:0000259" key="5">
    <source>
        <dbReference type="Pfam" id="PF13359"/>
    </source>
</evidence>
<dbReference type="STRING" id="39947.A0A0P0XKN7"/>
<accession>A0A0P0XKN7</accession>
<reference evidence="7 8" key="2">
    <citation type="journal article" date="2013" name="Plant Cell Physiol.">
        <title>Rice Annotation Project Database (RAP-DB): an integrative and interactive database for rice genomics.</title>
        <authorList>
            <person name="Sakai H."/>
            <person name="Lee S.S."/>
            <person name="Tanaka T."/>
            <person name="Numa H."/>
            <person name="Kim J."/>
            <person name="Kawahara Y."/>
            <person name="Wakimoto H."/>
            <person name="Yang C.C."/>
            <person name="Iwamoto M."/>
            <person name="Abe T."/>
            <person name="Yamada Y."/>
            <person name="Muto A."/>
            <person name="Inokuchi H."/>
            <person name="Ikemura T."/>
            <person name="Matsumoto T."/>
            <person name="Sasaki T."/>
            <person name="Itoh T."/>
        </authorList>
    </citation>
    <scope>NUCLEOTIDE SEQUENCE [LARGE SCALE GENOMIC DNA]</scope>
    <source>
        <strain evidence="8">cv. Nipponbare</strain>
    </source>
</reference>
<dbReference type="Proteomes" id="UP000059680">
    <property type="component" value="Chromosome 9"/>
</dbReference>
<dbReference type="Pfam" id="PF26138">
    <property type="entry name" value="DUF8040"/>
    <property type="match status" value="1"/>
</dbReference>
<organism evidence="7 8">
    <name type="scientific">Oryza sativa subsp. japonica</name>
    <name type="common">Rice</name>
    <dbReference type="NCBI Taxonomy" id="39947"/>
    <lineage>
        <taxon>Eukaryota</taxon>
        <taxon>Viridiplantae</taxon>
        <taxon>Streptophyta</taxon>
        <taxon>Embryophyta</taxon>
        <taxon>Tracheophyta</taxon>
        <taxon>Spermatophyta</taxon>
        <taxon>Magnoliopsida</taxon>
        <taxon>Liliopsida</taxon>
        <taxon>Poales</taxon>
        <taxon>Poaceae</taxon>
        <taxon>BOP clade</taxon>
        <taxon>Oryzoideae</taxon>
        <taxon>Oryzeae</taxon>
        <taxon>Oryzinae</taxon>
        <taxon>Oryza</taxon>
        <taxon>Oryza sativa</taxon>
    </lineage>
</organism>
<evidence type="ECO:0000259" key="4">
    <source>
        <dbReference type="Pfam" id="PF12776"/>
    </source>
</evidence>
<dbReference type="InterPro" id="IPR027806">
    <property type="entry name" value="HARBI1_dom"/>
</dbReference>
<dbReference type="InterPro" id="IPR058353">
    <property type="entry name" value="DUF8040"/>
</dbReference>
<feature type="domain" description="DDE Tnp4" evidence="5">
    <location>
        <begin position="181"/>
        <end position="230"/>
    </location>
</feature>
<dbReference type="Gramene" id="Os09t0292300-00">
    <property type="protein sequence ID" value="Os09t0292300-00"/>
    <property type="gene ID" value="Os09g0292300"/>
</dbReference>
<dbReference type="PaxDb" id="39947-A0A0P0XKN7"/>
<feature type="compositionally biased region" description="Basic residues" evidence="3">
    <location>
        <begin position="285"/>
        <end position="300"/>
    </location>
</feature>
<protein>
    <submittedName>
        <fullName evidence="7">Os09g0292300 protein</fullName>
    </submittedName>
</protein>
<reference evidence="7 8" key="3">
    <citation type="journal article" date="2013" name="Rice">
        <title>Improvement of the Oryza sativa Nipponbare reference genome using next generation sequence and optical map data.</title>
        <authorList>
            <person name="Kawahara Y."/>
            <person name="de la Bastide M."/>
            <person name="Hamilton J.P."/>
            <person name="Kanamori H."/>
            <person name="McCombie W.R."/>
            <person name="Ouyang S."/>
            <person name="Schwartz D.C."/>
            <person name="Tanaka T."/>
            <person name="Wu J."/>
            <person name="Zhou S."/>
            <person name="Childs K.L."/>
            <person name="Davidson R.M."/>
            <person name="Lin H."/>
            <person name="Quesada-Ocampo L."/>
            <person name="Vaillancourt B."/>
            <person name="Sakai H."/>
            <person name="Lee S.S."/>
            <person name="Kim J."/>
            <person name="Numa H."/>
            <person name="Itoh T."/>
            <person name="Buell C.R."/>
            <person name="Matsumoto T."/>
        </authorList>
    </citation>
    <scope>NUCLEOTIDE SEQUENCE [LARGE SCALE GENOMIC DNA]</scope>
    <source>
        <strain evidence="8">cv. Nipponbare</strain>
    </source>
</reference>
<evidence type="ECO:0000259" key="6">
    <source>
        <dbReference type="Pfam" id="PF26138"/>
    </source>
</evidence>
<dbReference type="GO" id="GO:0046872">
    <property type="term" value="F:metal ion binding"/>
    <property type="evidence" value="ECO:0007669"/>
    <property type="project" value="UniProtKB-KW"/>
</dbReference>
<evidence type="ECO:0000313" key="8">
    <source>
        <dbReference type="Proteomes" id="UP000059680"/>
    </source>
</evidence>
<dbReference type="PANTHER" id="PTHR46934:SF8">
    <property type="entry name" value="OS06G0481800 PROTEIN"/>
    <property type="match status" value="1"/>
</dbReference>
<proteinExistence type="predicted"/>
<feature type="domain" description="DUF8040" evidence="6">
    <location>
        <begin position="90"/>
        <end position="175"/>
    </location>
</feature>
<feature type="domain" description="Myb/SANT-like" evidence="4">
    <location>
        <begin position="310"/>
        <end position="399"/>
    </location>
</feature>
<dbReference type="PANTHER" id="PTHR46934">
    <property type="entry name" value="MYB_DNA-BIND_3 DOMAIN-CONTAINING PROTEIN-RELATED"/>
    <property type="match status" value="1"/>
</dbReference>
<sequence length="401" mass="45988">MALSSGRHLLSDCTCTHESWRRPTSSFLGPCTLSFLGPCTLSKSTTMDMRARDHARKRREEEDDDMMLFIFPALHLLSSSGAREKKRRHTSKITGEERVRELLEGHVKNCRVAFRMEPEIFISLANYLRTEKLVDDTRIKVKEKLAFFLYMLSHNASFEDLQEKFGHSGDSFHHHNCLGAIDGTHIPISISSDKAAPFRNRKNTLSQNVMIACDFDLKITFMSTGWEGSATVPPGKFYLVDGGYANTNSFLAPYRKVRYHLKEYGAVNMLLRGSPRLTMLLAKAAQKKNSPKGHPTKKHGGSPIEKRRASWNTALEKILVELLHEHNTPEYRGQNGWTSEAWNKIVKEFHEKDRYVCLTKSQIQEKEKELKREYRMLKEARKQSGASWNNQRCIIEAEPAI</sequence>
<dbReference type="AlphaFoldDB" id="A0A0P0XKN7"/>
<dbReference type="OMA" id="CTCTHES"/>
<comment type="cofactor">
    <cofactor evidence="1">
        <name>a divalent metal cation</name>
        <dbReference type="ChEBI" id="CHEBI:60240"/>
    </cofactor>
</comment>
<feature type="region of interest" description="Disordered" evidence="3">
    <location>
        <begin position="285"/>
        <end position="306"/>
    </location>
</feature>
<evidence type="ECO:0000256" key="1">
    <source>
        <dbReference type="ARBA" id="ARBA00001968"/>
    </source>
</evidence>
<dbReference type="InterPro" id="IPR024752">
    <property type="entry name" value="Myb/SANT-like_dom"/>
</dbReference>
<evidence type="ECO:0000313" key="7">
    <source>
        <dbReference type="EMBL" id="BAT07292.1"/>
    </source>
</evidence>
<name>A0A0P0XKN7_ORYSJ</name>
<keyword evidence="8" id="KW-1185">Reference proteome</keyword>
<dbReference type="EMBL" id="AP014965">
    <property type="protein sequence ID" value="BAT07292.1"/>
    <property type="molecule type" value="Genomic_DNA"/>
</dbReference>
<reference evidence="8" key="1">
    <citation type="journal article" date="2005" name="Nature">
        <title>The map-based sequence of the rice genome.</title>
        <authorList>
            <consortium name="International rice genome sequencing project (IRGSP)"/>
            <person name="Matsumoto T."/>
            <person name="Wu J."/>
            <person name="Kanamori H."/>
            <person name="Katayose Y."/>
            <person name="Fujisawa M."/>
            <person name="Namiki N."/>
            <person name="Mizuno H."/>
            <person name="Yamamoto K."/>
            <person name="Antonio B.A."/>
            <person name="Baba T."/>
            <person name="Sakata K."/>
            <person name="Nagamura Y."/>
            <person name="Aoki H."/>
            <person name="Arikawa K."/>
            <person name="Arita K."/>
            <person name="Bito T."/>
            <person name="Chiden Y."/>
            <person name="Fujitsuka N."/>
            <person name="Fukunaka R."/>
            <person name="Hamada M."/>
            <person name="Harada C."/>
            <person name="Hayashi A."/>
            <person name="Hijishita S."/>
            <person name="Honda M."/>
            <person name="Hosokawa S."/>
            <person name="Ichikawa Y."/>
            <person name="Idonuma A."/>
            <person name="Iijima M."/>
            <person name="Ikeda M."/>
            <person name="Ikeno M."/>
            <person name="Ito K."/>
            <person name="Ito S."/>
            <person name="Ito T."/>
            <person name="Ito Y."/>
            <person name="Ito Y."/>
            <person name="Iwabuchi A."/>
            <person name="Kamiya K."/>
            <person name="Karasawa W."/>
            <person name="Kurita K."/>
            <person name="Katagiri S."/>
            <person name="Kikuta A."/>
            <person name="Kobayashi H."/>
            <person name="Kobayashi N."/>
            <person name="Machita K."/>
            <person name="Maehara T."/>
            <person name="Masukawa M."/>
            <person name="Mizubayashi T."/>
            <person name="Mukai Y."/>
            <person name="Nagasaki H."/>
            <person name="Nagata Y."/>
            <person name="Naito S."/>
            <person name="Nakashima M."/>
            <person name="Nakama Y."/>
            <person name="Nakamichi Y."/>
            <person name="Nakamura M."/>
            <person name="Meguro A."/>
            <person name="Negishi M."/>
            <person name="Ohta I."/>
            <person name="Ohta T."/>
            <person name="Okamoto M."/>
            <person name="Ono N."/>
            <person name="Saji S."/>
            <person name="Sakaguchi M."/>
            <person name="Sakai K."/>
            <person name="Shibata M."/>
            <person name="Shimokawa T."/>
            <person name="Song J."/>
            <person name="Takazaki Y."/>
            <person name="Terasawa K."/>
            <person name="Tsugane M."/>
            <person name="Tsuji K."/>
            <person name="Ueda S."/>
            <person name="Waki K."/>
            <person name="Yamagata H."/>
            <person name="Yamamoto M."/>
            <person name="Yamamoto S."/>
            <person name="Yamane H."/>
            <person name="Yoshiki S."/>
            <person name="Yoshihara R."/>
            <person name="Yukawa K."/>
            <person name="Zhong H."/>
            <person name="Yano M."/>
            <person name="Yuan Q."/>
            <person name="Ouyang S."/>
            <person name="Liu J."/>
            <person name="Jones K.M."/>
            <person name="Gansberger K."/>
            <person name="Moffat K."/>
            <person name="Hill J."/>
            <person name="Bera J."/>
            <person name="Fadrosh D."/>
            <person name="Jin S."/>
            <person name="Johri S."/>
            <person name="Kim M."/>
            <person name="Overton L."/>
            <person name="Reardon M."/>
            <person name="Tsitrin T."/>
            <person name="Vuong H."/>
            <person name="Weaver B."/>
            <person name="Ciecko A."/>
            <person name="Tallon L."/>
            <person name="Jackson J."/>
            <person name="Pai G."/>
            <person name="Aken S.V."/>
            <person name="Utterback T."/>
            <person name="Reidmuller S."/>
            <person name="Feldblyum T."/>
            <person name="Hsiao J."/>
            <person name="Zismann V."/>
            <person name="Iobst S."/>
            <person name="de Vazeille A.R."/>
            <person name="Buell C.R."/>
            <person name="Ying K."/>
            <person name="Li Y."/>
            <person name="Lu T."/>
            <person name="Huang Y."/>
            <person name="Zhao Q."/>
            <person name="Feng Q."/>
            <person name="Zhang L."/>
            <person name="Zhu J."/>
            <person name="Weng Q."/>
            <person name="Mu J."/>
            <person name="Lu Y."/>
            <person name="Fan D."/>
            <person name="Liu Y."/>
            <person name="Guan J."/>
            <person name="Zhang Y."/>
            <person name="Yu S."/>
            <person name="Liu X."/>
            <person name="Zhang Y."/>
            <person name="Hong G."/>
            <person name="Han B."/>
            <person name="Choisne N."/>
            <person name="Demange N."/>
            <person name="Orjeda G."/>
            <person name="Samain S."/>
            <person name="Cattolico L."/>
            <person name="Pelletier E."/>
            <person name="Couloux A."/>
            <person name="Segurens B."/>
            <person name="Wincker P."/>
            <person name="D'Hont A."/>
            <person name="Scarpelli C."/>
            <person name="Weissenbach J."/>
            <person name="Salanoubat M."/>
            <person name="Quetier F."/>
            <person name="Yu Y."/>
            <person name="Kim H.R."/>
            <person name="Rambo T."/>
            <person name="Currie J."/>
            <person name="Collura K."/>
            <person name="Luo M."/>
            <person name="Yang T."/>
            <person name="Ammiraju J.S.S."/>
            <person name="Engler F."/>
            <person name="Soderlund C."/>
            <person name="Wing R.A."/>
            <person name="Palmer L.E."/>
            <person name="de la Bastide M."/>
            <person name="Spiegel L."/>
            <person name="Nascimento L."/>
            <person name="Zutavern T."/>
            <person name="O'Shaughnessy A."/>
            <person name="Dike S."/>
            <person name="Dedhia N."/>
            <person name="Preston R."/>
            <person name="Balija V."/>
            <person name="McCombie W.R."/>
            <person name="Chow T."/>
            <person name="Chen H."/>
            <person name="Chung M."/>
            <person name="Chen C."/>
            <person name="Shaw J."/>
            <person name="Wu H."/>
            <person name="Hsiao K."/>
            <person name="Chao Y."/>
            <person name="Chu M."/>
            <person name="Cheng C."/>
            <person name="Hour A."/>
            <person name="Lee P."/>
            <person name="Lin S."/>
            <person name="Lin Y."/>
            <person name="Liou J."/>
            <person name="Liu S."/>
            <person name="Hsing Y."/>
            <person name="Raghuvanshi S."/>
            <person name="Mohanty A."/>
            <person name="Bharti A.K."/>
            <person name="Gaur A."/>
            <person name="Gupta V."/>
            <person name="Kumar D."/>
            <person name="Ravi V."/>
            <person name="Vij S."/>
            <person name="Kapur A."/>
            <person name="Khurana P."/>
            <person name="Khurana P."/>
            <person name="Khurana J.P."/>
            <person name="Tyagi A.K."/>
            <person name="Gaikwad K."/>
            <person name="Singh A."/>
            <person name="Dalal V."/>
            <person name="Srivastava S."/>
            <person name="Dixit A."/>
            <person name="Pal A.K."/>
            <person name="Ghazi I.A."/>
            <person name="Yadav M."/>
            <person name="Pandit A."/>
            <person name="Bhargava A."/>
            <person name="Sureshbabu K."/>
            <person name="Batra K."/>
            <person name="Sharma T.R."/>
            <person name="Mohapatra T."/>
            <person name="Singh N.K."/>
            <person name="Messing J."/>
            <person name="Nelson A.B."/>
            <person name="Fuks G."/>
            <person name="Kavchok S."/>
            <person name="Keizer G."/>
            <person name="Linton E."/>
            <person name="Llaca V."/>
            <person name="Song R."/>
            <person name="Tanyolac B."/>
            <person name="Young S."/>
            <person name="Ho-Il K."/>
            <person name="Hahn J.H."/>
            <person name="Sangsakoo G."/>
            <person name="Vanavichit A."/>
            <person name="de Mattos Luiz.A.T."/>
            <person name="Zimmer P.D."/>
            <person name="Malone G."/>
            <person name="Dellagostin O."/>
            <person name="de Oliveira A.C."/>
            <person name="Bevan M."/>
            <person name="Bancroft I."/>
            <person name="Minx P."/>
            <person name="Cordum H."/>
            <person name="Wilson R."/>
            <person name="Cheng Z."/>
            <person name="Jin W."/>
            <person name="Jiang J."/>
            <person name="Leong S.A."/>
            <person name="Iwama H."/>
            <person name="Gojobori T."/>
            <person name="Itoh T."/>
            <person name="Niimura Y."/>
            <person name="Fujii Y."/>
            <person name="Habara T."/>
            <person name="Sakai H."/>
            <person name="Sato Y."/>
            <person name="Wilson G."/>
            <person name="Kumar K."/>
            <person name="McCouch S."/>
            <person name="Juretic N."/>
            <person name="Hoen D."/>
            <person name="Wright S."/>
            <person name="Bruskiewich R."/>
            <person name="Bureau T."/>
            <person name="Miyao A."/>
            <person name="Hirochika H."/>
            <person name="Nishikawa T."/>
            <person name="Kadowaki K."/>
            <person name="Sugiura M."/>
            <person name="Burr B."/>
            <person name="Sasaki T."/>
        </authorList>
    </citation>
    <scope>NUCLEOTIDE SEQUENCE [LARGE SCALE GENOMIC DNA]</scope>
    <source>
        <strain evidence="8">cv. Nipponbare</strain>
    </source>
</reference>
<keyword evidence="2" id="KW-0479">Metal-binding</keyword>
<dbReference type="InParanoid" id="A0A0P0XKN7"/>
<dbReference type="Pfam" id="PF13359">
    <property type="entry name" value="DDE_Tnp_4"/>
    <property type="match status" value="1"/>
</dbReference>
<gene>
    <name evidence="7" type="ordered locus">Os09g0292300</name>
    <name evidence="7" type="ORF">OSNPB_090292300</name>
</gene>
<evidence type="ECO:0000256" key="3">
    <source>
        <dbReference type="SAM" id="MobiDB-lite"/>
    </source>
</evidence>